<dbReference type="PANTHER" id="PTHR43725:SF47">
    <property type="entry name" value="UDP-GLUCOSE 4-EPIMERASE"/>
    <property type="match status" value="1"/>
</dbReference>
<dbReference type="InterPro" id="IPR036291">
    <property type="entry name" value="NAD(P)-bd_dom_sf"/>
</dbReference>
<keyword evidence="11 12" id="KW-1267">Proteomics identification</keyword>
<comment type="pathway">
    <text evidence="3">Carbohydrate metabolism; galactose metabolism.</text>
</comment>
<evidence type="ECO:0000256" key="7">
    <source>
        <dbReference type="ARBA" id="ARBA00023235"/>
    </source>
</evidence>
<evidence type="ECO:0000256" key="5">
    <source>
        <dbReference type="ARBA" id="ARBA00023027"/>
    </source>
</evidence>
<dbReference type="EC" id="5.1.3.2" evidence="4"/>
<evidence type="ECO:0007829" key="12">
    <source>
        <dbReference type="ProteomicsDB" id="A0A0N7KLC9"/>
    </source>
</evidence>
<reference evidence="9 10" key="3">
    <citation type="journal article" date="2013" name="Rice">
        <title>Improvement of the Oryza sativa Nipponbare reference genome using next generation sequence and optical map data.</title>
        <authorList>
            <person name="Kawahara Y."/>
            <person name="de la Bastide M."/>
            <person name="Hamilton J.P."/>
            <person name="Kanamori H."/>
            <person name="McCombie W.R."/>
            <person name="Ouyang S."/>
            <person name="Schwartz D.C."/>
            <person name="Tanaka T."/>
            <person name="Wu J."/>
            <person name="Zhou S."/>
            <person name="Childs K.L."/>
            <person name="Davidson R.M."/>
            <person name="Lin H."/>
            <person name="Quesada-Ocampo L."/>
            <person name="Vaillancourt B."/>
            <person name="Sakai H."/>
            <person name="Lee S.S."/>
            <person name="Kim J."/>
            <person name="Numa H."/>
            <person name="Itoh T."/>
            <person name="Buell C.R."/>
            <person name="Matsumoto T."/>
        </authorList>
    </citation>
    <scope>NUCLEOTIDE SEQUENCE [LARGE SCALE GENOMIC DNA]</scope>
    <source>
        <strain evidence="10">cv. Nipponbare</strain>
    </source>
</reference>
<sequence length="117" mass="13016">MVSALLRTILVTGGAGYIGSHTVLQLLQLGFRVVVLDNLDNASELAILRVRELAGHNANNLDFRKVFLPSFLPYLILSLSLSTLDSDFAVPFINLTKQNNHSHLDKRRAAIYHNLSF</sequence>
<feature type="domain" description="NAD-dependent epimerase/dehydratase" evidence="8">
    <location>
        <begin position="9"/>
        <end position="54"/>
    </location>
</feature>
<dbReference type="EMBL" id="AP014961">
    <property type="protein sequence ID" value="BAS95665.1"/>
    <property type="molecule type" value="Genomic_DNA"/>
</dbReference>
<dbReference type="GO" id="GO:0006012">
    <property type="term" value="P:galactose metabolic process"/>
    <property type="evidence" value="ECO:0007669"/>
    <property type="project" value="UniProtKB-KW"/>
</dbReference>
<dbReference type="GO" id="GO:0003978">
    <property type="term" value="F:UDP-glucose 4-epimerase activity"/>
    <property type="evidence" value="ECO:0007669"/>
    <property type="project" value="UniProtKB-EC"/>
</dbReference>
<dbReference type="Pfam" id="PF01370">
    <property type="entry name" value="Epimerase"/>
    <property type="match status" value="1"/>
</dbReference>
<reference evidence="9 10" key="2">
    <citation type="journal article" date="2013" name="Plant Cell Physiol.">
        <title>Rice Annotation Project Database (RAP-DB): an integrative and interactive database for rice genomics.</title>
        <authorList>
            <person name="Sakai H."/>
            <person name="Lee S.S."/>
            <person name="Tanaka T."/>
            <person name="Numa H."/>
            <person name="Kim J."/>
            <person name="Kawahara Y."/>
            <person name="Wakimoto H."/>
            <person name="Yang C.C."/>
            <person name="Iwamoto M."/>
            <person name="Abe T."/>
            <person name="Yamada Y."/>
            <person name="Muto A."/>
            <person name="Inokuchi H."/>
            <person name="Ikemura T."/>
            <person name="Matsumoto T."/>
            <person name="Sasaki T."/>
            <person name="Itoh T."/>
        </authorList>
    </citation>
    <scope>NUCLEOTIDE SEQUENCE [LARGE SCALE GENOMIC DNA]</scope>
    <source>
        <strain evidence="10">cv. Nipponbare</strain>
    </source>
</reference>
<evidence type="ECO:0000256" key="1">
    <source>
        <dbReference type="ARBA" id="ARBA00000083"/>
    </source>
</evidence>
<keyword evidence="5" id="KW-0520">NAD</keyword>
<dbReference type="PANTHER" id="PTHR43725">
    <property type="entry name" value="UDP-GLUCOSE 4-EPIMERASE"/>
    <property type="match status" value="1"/>
</dbReference>
<protein>
    <recommendedName>
        <fullName evidence="4">UDP-glucose 4-epimerase</fullName>
        <ecNumber evidence="4">5.1.3.2</ecNumber>
    </recommendedName>
</protein>
<comment type="catalytic activity">
    <reaction evidence="1">
        <text>UDP-alpha-D-glucose = UDP-alpha-D-galactose</text>
        <dbReference type="Rhea" id="RHEA:22168"/>
        <dbReference type="ChEBI" id="CHEBI:58885"/>
        <dbReference type="ChEBI" id="CHEBI:66914"/>
        <dbReference type="EC" id="5.1.3.2"/>
    </reaction>
</comment>
<evidence type="ECO:0007829" key="11">
    <source>
        <dbReference type="PeptideAtlas" id="A0A0N7KLC9"/>
    </source>
</evidence>
<dbReference type="SUPFAM" id="SSF51735">
    <property type="entry name" value="NAD(P)-binding Rossmann-fold domains"/>
    <property type="match status" value="1"/>
</dbReference>
<dbReference type="Proteomes" id="UP000059680">
    <property type="component" value="Chromosome 5"/>
</dbReference>
<name>A0A0N7KLC9_ORYSJ</name>
<keyword evidence="7" id="KW-0413">Isomerase</keyword>
<evidence type="ECO:0000259" key="8">
    <source>
        <dbReference type="Pfam" id="PF01370"/>
    </source>
</evidence>
<dbReference type="InterPro" id="IPR001509">
    <property type="entry name" value="Epimerase_deHydtase"/>
</dbReference>
<gene>
    <name evidence="9" type="ordered locus">Os05g0595100</name>
    <name evidence="9" type="ORF">OSNPB_050595100</name>
</gene>
<keyword evidence="6" id="KW-0299">Galactose metabolism</keyword>
<dbReference type="AlphaFoldDB" id="A0A0N7KLC9"/>
<organism evidence="9 10">
    <name type="scientific">Oryza sativa subsp. japonica</name>
    <name type="common">Rice</name>
    <dbReference type="NCBI Taxonomy" id="39947"/>
    <lineage>
        <taxon>Eukaryota</taxon>
        <taxon>Viridiplantae</taxon>
        <taxon>Streptophyta</taxon>
        <taxon>Embryophyta</taxon>
        <taxon>Tracheophyta</taxon>
        <taxon>Spermatophyta</taxon>
        <taxon>Magnoliopsida</taxon>
        <taxon>Liliopsida</taxon>
        <taxon>Poales</taxon>
        <taxon>Poaceae</taxon>
        <taxon>BOP clade</taxon>
        <taxon>Oryzoideae</taxon>
        <taxon>Oryzeae</taxon>
        <taxon>Oryzinae</taxon>
        <taxon>Oryza</taxon>
        <taxon>Oryza sativa</taxon>
    </lineage>
</organism>
<proteinExistence type="evidence at protein level"/>
<evidence type="ECO:0000256" key="2">
    <source>
        <dbReference type="ARBA" id="ARBA00001911"/>
    </source>
</evidence>
<evidence type="ECO:0000313" key="10">
    <source>
        <dbReference type="Proteomes" id="UP000059680"/>
    </source>
</evidence>
<reference evidence="10" key="1">
    <citation type="journal article" date="2005" name="Nature">
        <title>The map-based sequence of the rice genome.</title>
        <authorList>
            <consortium name="International rice genome sequencing project (IRGSP)"/>
            <person name="Matsumoto T."/>
            <person name="Wu J."/>
            <person name="Kanamori H."/>
            <person name="Katayose Y."/>
            <person name="Fujisawa M."/>
            <person name="Namiki N."/>
            <person name="Mizuno H."/>
            <person name="Yamamoto K."/>
            <person name="Antonio B.A."/>
            <person name="Baba T."/>
            <person name="Sakata K."/>
            <person name="Nagamura Y."/>
            <person name="Aoki H."/>
            <person name="Arikawa K."/>
            <person name="Arita K."/>
            <person name="Bito T."/>
            <person name="Chiden Y."/>
            <person name="Fujitsuka N."/>
            <person name="Fukunaka R."/>
            <person name="Hamada M."/>
            <person name="Harada C."/>
            <person name="Hayashi A."/>
            <person name="Hijishita S."/>
            <person name="Honda M."/>
            <person name="Hosokawa S."/>
            <person name="Ichikawa Y."/>
            <person name="Idonuma A."/>
            <person name="Iijima M."/>
            <person name="Ikeda M."/>
            <person name="Ikeno M."/>
            <person name="Ito K."/>
            <person name="Ito S."/>
            <person name="Ito T."/>
            <person name="Ito Y."/>
            <person name="Ito Y."/>
            <person name="Iwabuchi A."/>
            <person name="Kamiya K."/>
            <person name="Karasawa W."/>
            <person name="Kurita K."/>
            <person name="Katagiri S."/>
            <person name="Kikuta A."/>
            <person name="Kobayashi H."/>
            <person name="Kobayashi N."/>
            <person name="Machita K."/>
            <person name="Maehara T."/>
            <person name="Masukawa M."/>
            <person name="Mizubayashi T."/>
            <person name="Mukai Y."/>
            <person name="Nagasaki H."/>
            <person name="Nagata Y."/>
            <person name="Naito S."/>
            <person name="Nakashima M."/>
            <person name="Nakama Y."/>
            <person name="Nakamichi Y."/>
            <person name="Nakamura M."/>
            <person name="Meguro A."/>
            <person name="Negishi M."/>
            <person name="Ohta I."/>
            <person name="Ohta T."/>
            <person name="Okamoto M."/>
            <person name="Ono N."/>
            <person name="Saji S."/>
            <person name="Sakaguchi M."/>
            <person name="Sakai K."/>
            <person name="Shibata M."/>
            <person name="Shimokawa T."/>
            <person name="Song J."/>
            <person name="Takazaki Y."/>
            <person name="Terasawa K."/>
            <person name="Tsugane M."/>
            <person name="Tsuji K."/>
            <person name="Ueda S."/>
            <person name="Waki K."/>
            <person name="Yamagata H."/>
            <person name="Yamamoto M."/>
            <person name="Yamamoto S."/>
            <person name="Yamane H."/>
            <person name="Yoshiki S."/>
            <person name="Yoshihara R."/>
            <person name="Yukawa K."/>
            <person name="Zhong H."/>
            <person name="Yano M."/>
            <person name="Yuan Q."/>
            <person name="Ouyang S."/>
            <person name="Liu J."/>
            <person name="Jones K.M."/>
            <person name="Gansberger K."/>
            <person name="Moffat K."/>
            <person name="Hill J."/>
            <person name="Bera J."/>
            <person name="Fadrosh D."/>
            <person name="Jin S."/>
            <person name="Johri S."/>
            <person name="Kim M."/>
            <person name="Overton L."/>
            <person name="Reardon M."/>
            <person name="Tsitrin T."/>
            <person name="Vuong H."/>
            <person name="Weaver B."/>
            <person name="Ciecko A."/>
            <person name="Tallon L."/>
            <person name="Jackson J."/>
            <person name="Pai G."/>
            <person name="Aken S.V."/>
            <person name="Utterback T."/>
            <person name="Reidmuller S."/>
            <person name="Feldblyum T."/>
            <person name="Hsiao J."/>
            <person name="Zismann V."/>
            <person name="Iobst S."/>
            <person name="de Vazeille A.R."/>
            <person name="Buell C.R."/>
            <person name="Ying K."/>
            <person name="Li Y."/>
            <person name="Lu T."/>
            <person name="Huang Y."/>
            <person name="Zhao Q."/>
            <person name="Feng Q."/>
            <person name="Zhang L."/>
            <person name="Zhu J."/>
            <person name="Weng Q."/>
            <person name="Mu J."/>
            <person name="Lu Y."/>
            <person name="Fan D."/>
            <person name="Liu Y."/>
            <person name="Guan J."/>
            <person name="Zhang Y."/>
            <person name="Yu S."/>
            <person name="Liu X."/>
            <person name="Zhang Y."/>
            <person name="Hong G."/>
            <person name="Han B."/>
            <person name="Choisne N."/>
            <person name="Demange N."/>
            <person name="Orjeda G."/>
            <person name="Samain S."/>
            <person name="Cattolico L."/>
            <person name="Pelletier E."/>
            <person name="Couloux A."/>
            <person name="Segurens B."/>
            <person name="Wincker P."/>
            <person name="D'Hont A."/>
            <person name="Scarpelli C."/>
            <person name="Weissenbach J."/>
            <person name="Salanoubat M."/>
            <person name="Quetier F."/>
            <person name="Yu Y."/>
            <person name="Kim H.R."/>
            <person name="Rambo T."/>
            <person name="Currie J."/>
            <person name="Collura K."/>
            <person name="Luo M."/>
            <person name="Yang T."/>
            <person name="Ammiraju J.S.S."/>
            <person name="Engler F."/>
            <person name="Soderlund C."/>
            <person name="Wing R.A."/>
            <person name="Palmer L.E."/>
            <person name="de la Bastide M."/>
            <person name="Spiegel L."/>
            <person name="Nascimento L."/>
            <person name="Zutavern T."/>
            <person name="O'Shaughnessy A."/>
            <person name="Dike S."/>
            <person name="Dedhia N."/>
            <person name="Preston R."/>
            <person name="Balija V."/>
            <person name="McCombie W.R."/>
            <person name="Chow T."/>
            <person name="Chen H."/>
            <person name="Chung M."/>
            <person name="Chen C."/>
            <person name="Shaw J."/>
            <person name="Wu H."/>
            <person name="Hsiao K."/>
            <person name="Chao Y."/>
            <person name="Chu M."/>
            <person name="Cheng C."/>
            <person name="Hour A."/>
            <person name="Lee P."/>
            <person name="Lin S."/>
            <person name="Lin Y."/>
            <person name="Liou J."/>
            <person name="Liu S."/>
            <person name="Hsing Y."/>
            <person name="Raghuvanshi S."/>
            <person name="Mohanty A."/>
            <person name="Bharti A.K."/>
            <person name="Gaur A."/>
            <person name="Gupta V."/>
            <person name="Kumar D."/>
            <person name="Ravi V."/>
            <person name="Vij S."/>
            <person name="Kapur A."/>
            <person name="Khurana P."/>
            <person name="Khurana P."/>
            <person name="Khurana J.P."/>
            <person name="Tyagi A.K."/>
            <person name="Gaikwad K."/>
            <person name="Singh A."/>
            <person name="Dalal V."/>
            <person name="Srivastava S."/>
            <person name="Dixit A."/>
            <person name="Pal A.K."/>
            <person name="Ghazi I.A."/>
            <person name="Yadav M."/>
            <person name="Pandit A."/>
            <person name="Bhargava A."/>
            <person name="Sureshbabu K."/>
            <person name="Batra K."/>
            <person name="Sharma T.R."/>
            <person name="Mohapatra T."/>
            <person name="Singh N.K."/>
            <person name="Messing J."/>
            <person name="Nelson A.B."/>
            <person name="Fuks G."/>
            <person name="Kavchok S."/>
            <person name="Keizer G."/>
            <person name="Linton E."/>
            <person name="Llaca V."/>
            <person name="Song R."/>
            <person name="Tanyolac B."/>
            <person name="Young S."/>
            <person name="Ho-Il K."/>
            <person name="Hahn J.H."/>
            <person name="Sangsakoo G."/>
            <person name="Vanavichit A."/>
            <person name="de Mattos Luiz.A.T."/>
            <person name="Zimmer P.D."/>
            <person name="Malone G."/>
            <person name="Dellagostin O."/>
            <person name="de Oliveira A.C."/>
            <person name="Bevan M."/>
            <person name="Bancroft I."/>
            <person name="Minx P."/>
            <person name="Cordum H."/>
            <person name="Wilson R."/>
            <person name="Cheng Z."/>
            <person name="Jin W."/>
            <person name="Jiang J."/>
            <person name="Leong S.A."/>
            <person name="Iwama H."/>
            <person name="Gojobori T."/>
            <person name="Itoh T."/>
            <person name="Niimura Y."/>
            <person name="Fujii Y."/>
            <person name="Habara T."/>
            <person name="Sakai H."/>
            <person name="Sato Y."/>
            <person name="Wilson G."/>
            <person name="Kumar K."/>
            <person name="McCouch S."/>
            <person name="Juretic N."/>
            <person name="Hoen D."/>
            <person name="Wright S."/>
            <person name="Bruskiewich R."/>
            <person name="Bureau T."/>
            <person name="Miyao A."/>
            <person name="Hirochika H."/>
            <person name="Nishikawa T."/>
            <person name="Kadowaki K."/>
            <person name="Sugiura M."/>
            <person name="Burr B."/>
            <person name="Sasaki T."/>
        </authorList>
    </citation>
    <scope>NUCLEOTIDE SEQUENCE [LARGE SCALE GENOMIC DNA]</scope>
    <source>
        <strain evidence="10">cv. Nipponbare</strain>
    </source>
</reference>
<evidence type="ECO:0000256" key="4">
    <source>
        <dbReference type="ARBA" id="ARBA00013189"/>
    </source>
</evidence>
<dbReference type="Gene3D" id="3.40.50.720">
    <property type="entry name" value="NAD(P)-binding Rossmann-like Domain"/>
    <property type="match status" value="1"/>
</dbReference>
<keyword evidence="10" id="KW-1185">Reference proteome</keyword>
<evidence type="ECO:0000256" key="3">
    <source>
        <dbReference type="ARBA" id="ARBA00004947"/>
    </source>
</evidence>
<evidence type="ECO:0000256" key="6">
    <source>
        <dbReference type="ARBA" id="ARBA00023144"/>
    </source>
</evidence>
<comment type="cofactor">
    <cofactor evidence="2">
        <name>NAD(+)</name>
        <dbReference type="ChEBI" id="CHEBI:57540"/>
    </cofactor>
</comment>
<accession>A0A0N7KLC9</accession>
<evidence type="ECO:0000313" key="9">
    <source>
        <dbReference type="EMBL" id="BAS95665.1"/>
    </source>
</evidence>
<keyword evidence="6" id="KW-0119">Carbohydrate metabolism</keyword>